<organism evidence="3 4">
    <name type="scientific">Limimaricola soesokkakensis</name>
    <dbReference type="NCBI Taxonomy" id="1343159"/>
    <lineage>
        <taxon>Bacteria</taxon>
        <taxon>Pseudomonadati</taxon>
        <taxon>Pseudomonadota</taxon>
        <taxon>Alphaproteobacteria</taxon>
        <taxon>Rhodobacterales</taxon>
        <taxon>Paracoccaceae</taxon>
        <taxon>Limimaricola</taxon>
    </lineage>
</organism>
<feature type="transmembrane region" description="Helical" evidence="1">
    <location>
        <begin position="92"/>
        <end position="113"/>
    </location>
</feature>
<dbReference type="NCBIfam" id="TIGR03082">
    <property type="entry name" value="Gneg_AbrB_dup"/>
    <property type="match status" value="2"/>
</dbReference>
<keyword evidence="1" id="KW-0472">Membrane</keyword>
<dbReference type="InterPro" id="IPR017516">
    <property type="entry name" value="AbrB_dup"/>
</dbReference>
<name>A0A1X6YKD3_9RHOB</name>
<reference evidence="2 5" key="2">
    <citation type="submission" date="2018-03" db="EMBL/GenBank/DDBJ databases">
        <title>Genomic Encyclopedia of Archaeal and Bacterial Type Strains, Phase II (KMG-II): from individual species to whole genera.</title>
        <authorList>
            <person name="Goeker M."/>
        </authorList>
    </citation>
    <scope>NUCLEOTIDE SEQUENCE [LARGE SCALE GENOMIC DNA]</scope>
    <source>
        <strain evidence="2 5">DSM 29956</strain>
    </source>
</reference>
<keyword evidence="1" id="KW-1133">Transmembrane helix</keyword>
<feature type="transmembrane region" description="Helical" evidence="1">
    <location>
        <begin position="125"/>
        <end position="143"/>
    </location>
</feature>
<feature type="transmembrane region" description="Helical" evidence="1">
    <location>
        <begin position="325"/>
        <end position="347"/>
    </location>
</feature>
<evidence type="ECO:0000313" key="5">
    <source>
        <dbReference type="Proteomes" id="UP000240624"/>
    </source>
</evidence>
<protein>
    <submittedName>
        <fullName evidence="3">Putative ammonia monooxygenase</fullName>
    </submittedName>
</protein>
<feature type="transmembrane region" description="Helical" evidence="1">
    <location>
        <begin position="18"/>
        <end position="43"/>
    </location>
</feature>
<dbReference type="PIRSF" id="PIRSF038991">
    <property type="entry name" value="Protein_AbrB"/>
    <property type="match status" value="1"/>
</dbReference>
<evidence type="ECO:0000313" key="4">
    <source>
        <dbReference type="Proteomes" id="UP000193495"/>
    </source>
</evidence>
<dbReference type="Proteomes" id="UP000240624">
    <property type="component" value="Unassembled WGS sequence"/>
</dbReference>
<dbReference type="AlphaFoldDB" id="A0A1X6YKD3"/>
<dbReference type="PANTHER" id="PTHR38457:SF1">
    <property type="entry name" value="REGULATOR ABRB-RELATED"/>
    <property type="match status" value="1"/>
</dbReference>
<dbReference type="GO" id="GO:0016020">
    <property type="term" value="C:membrane"/>
    <property type="evidence" value="ECO:0007669"/>
    <property type="project" value="InterPro"/>
</dbReference>
<dbReference type="Pfam" id="PF05145">
    <property type="entry name" value="AbrB"/>
    <property type="match status" value="1"/>
</dbReference>
<dbReference type="GO" id="GO:0004497">
    <property type="term" value="F:monooxygenase activity"/>
    <property type="evidence" value="ECO:0007669"/>
    <property type="project" value="UniProtKB-KW"/>
</dbReference>
<evidence type="ECO:0000313" key="3">
    <source>
        <dbReference type="EMBL" id="SLN23796.1"/>
    </source>
</evidence>
<keyword evidence="3" id="KW-0503">Monooxygenase</keyword>
<dbReference type="GO" id="GO:0010468">
    <property type="term" value="P:regulation of gene expression"/>
    <property type="evidence" value="ECO:0007669"/>
    <property type="project" value="InterPro"/>
</dbReference>
<reference evidence="3 4" key="1">
    <citation type="submission" date="2017-03" db="EMBL/GenBank/DDBJ databases">
        <authorList>
            <person name="Afonso C.L."/>
            <person name="Miller P.J."/>
            <person name="Scott M.A."/>
            <person name="Spackman E."/>
            <person name="Goraichik I."/>
            <person name="Dimitrov K.M."/>
            <person name="Suarez D.L."/>
            <person name="Swayne D.E."/>
        </authorList>
    </citation>
    <scope>NUCLEOTIDE SEQUENCE [LARGE SCALE GENOMIC DNA]</scope>
    <source>
        <strain evidence="3 4">CECT 8367</strain>
    </source>
</reference>
<keyword evidence="5" id="KW-1185">Reference proteome</keyword>
<gene>
    <name evidence="2" type="ORF">CLV79_101362</name>
    <name evidence="3" type="ORF">LOS8367_00725</name>
</gene>
<accession>A0A1X6YKD3</accession>
<dbReference type="EMBL" id="PYGB01000001">
    <property type="protein sequence ID" value="PSK88522.1"/>
    <property type="molecule type" value="Genomic_DNA"/>
</dbReference>
<dbReference type="RefSeq" id="WP_242665490.1">
    <property type="nucleotide sequence ID" value="NZ_FWFY01000002.1"/>
</dbReference>
<dbReference type="EMBL" id="FWFY01000002">
    <property type="protein sequence ID" value="SLN23796.1"/>
    <property type="molecule type" value="Genomic_DNA"/>
</dbReference>
<feature type="transmembrane region" description="Helical" evidence="1">
    <location>
        <begin position="241"/>
        <end position="260"/>
    </location>
</feature>
<dbReference type="PANTHER" id="PTHR38457">
    <property type="entry name" value="REGULATOR ABRB-RELATED"/>
    <property type="match status" value="1"/>
</dbReference>
<dbReference type="InterPro" id="IPR007820">
    <property type="entry name" value="AbrB_fam"/>
</dbReference>
<sequence length="368" mass="38364">MDDVVMYLRGLVPGRRAVFALAIGALSGWLASLAGMPLPWMLGPMIGNTLAAVLSLPVRGPDRLRPFVIPVIGVMLGSAMRPEMFAAASRYAASFALLLPFLALTALASYAVYRRIGRYDPVTAFFSAMPGGLNDMLILGGAAGGNEKRIALAHAARVLLVILFVVLFYGYALDVSSGEVARGTAASSLSPLDWALLGAAAVAGVPLGKSLRLPAPQITGPMLLSGALHLAGLVTVAPPGFLIVVAQLVIGTVIGCRFIGVSARQIGRDLSLGALSSVVMIGVAVIFAWGLTAITGLPLSLSFLGYSPGGLTEMSLLALAMGQDVAYVSVLHLVRIMLVIFAAQPVFRLTRPRSERDQTGTKSPRSES</sequence>
<keyword evidence="1" id="KW-0812">Transmembrane</keyword>
<proteinExistence type="predicted"/>
<feature type="transmembrane region" description="Helical" evidence="1">
    <location>
        <begin position="272"/>
        <end position="305"/>
    </location>
</feature>
<evidence type="ECO:0000256" key="1">
    <source>
        <dbReference type="SAM" id="Phobius"/>
    </source>
</evidence>
<feature type="transmembrane region" description="Helical" evidence="1">
    <location>
        <begin position="63"/>
        <end position="80"/>
    </location>
</feature>
<feature type="transmembrane region" description="Helical" evidence="1">
    <location>
        <begin position="155"/>
        <end position="172"/>
    </location>
</feature>
<dbReference type="Proteomes" id="UP000193495">
    <property type="component" value="Unassembled WGS sequence"/>
</dbReference>
<evidence type="ECO:0000313" key="2">
    <source>
        <dbReference type="EMBL" id="PSK88522.1"/>
    </source>
</evidence>
<keyword evidence="3" id="KW-0560">Oxidoreductase</keyword>